<name>A0A7G9Z206_9EURY</name>
<reference evidence="1" key="1">
    <citation type="submission" date="2020-06" db="EMBL/GenBank/DDBJ databases">
        <title>Unique genomic features of the anaerobic methanotrophic archaea.</title>
        <authorList>
            <person name="Chadwick G.L."/>
            <person name="Skennerton C.T."/>
            <person name="Laso-Perez R."/>
            <person name="Leu A.O."/>
            <person name="Speth D.R."/>
            <person name="Yu H."/>
            <person name="Morgan-Lang C."/>
            <person name="Hatzenpichler R."/>
            <person name="Goudeau D."/>
            <person name="Malmstrom R."/>
            <person name="Brazelton W.J."/>
            <person name="Woyke T."/>
            <person name="Hallam S.J."/>
            <person name="Tyson G.W."/>
            <person name="Wegener G."/>
            <person name="Boetius A."/>
            <person name="Orphan V."/>
        </authorList>
    </citation>
    <scope>NUCLEOTIDE SEQUENCE</scope>
</reference>
<accession>A0A7G9Z206</accession>
<gene>
    <name evidence="1" type="ORF">FGBIHFOD_00030</name>
</gene>
<evidence type="ECO:0000313" key="1">
    <source>
        <dbReference type="EMBL" id="QNO54290.1"/>
    </source>
</evidence>
<dbReference type="EMBL" id="MT631574">
    <property type="protein sequence ID" value="QNO54290.1"/>
    <property type="molecule type" value="Genomic_DNA"/>
</dbReference>
<sequence length="164" mass="19768">METKDDWLILNVYVNEPDKIEMVLQNVENLGSDFKKQKLLTGFYFNRYIKPTLNKVYIKLGFYQIKKDAKKKLYNELDKMETKDIKENTPDLNVVDGVTRDFIKTVAYELRKLIKEKLNEKPTQQQMFYLIHLLMNQLGYSYQEELLLYQNLFANIHYELHKEQ</sequence>
<protein>
    <submittedName>
        <fullName evidence="1">Uncharacterized protein</fullName>
    </submittedName>
</protein>
<proteinExistence type="predicted"/>
<dbReference type="AlphaFoldDB" id="A0A7G9Z206"/>
<organism evidence="1">
    <name type="scientific">Candidatus Methanophaga sp. ANME-1 ERB7</name>
    <dbReference type="NCBI Taxonomy" id="2759913"/>
    <lineage>
        <taxon>Archaea</taxon>
        <taxon>Methanobacteriati</taxon>
        <taxon>Methanobacteriota</taxon>
        <taxon>Stenosarchaea group</taxon>
        <taxon>Methanomicrobia</taxon>
        <taxon>Candidatus Methanophagales</taxon>
        <taxon>Candidatus Methanophagaceae</taxon>
        <taxon>Candidatus Methanophaga</taxon>
    </lineage>
</organism>